<comment type="caution">
    <text evidence="2">The sequence shown here is derived from an EMBL/GenBank/DDBJ whole genome shotgun (WGS) entry which is preliminary data.</text>
</comment>
<protein>
    <submittedName>
        <fullName evidence="2">CubicO group peptidase (Beta-lactamase class C family)</fullName>
    </submittedName>
</protein>
<proteinExistence type="predicted"/>
<feature type="domain" description="Beta-lactamase-related" evidence="1">
    <location>
        <begin position="26"/>
        <end position="388"/>
    </location>
</feature>
<evidence type="ECO:0000259" key="1">
    <source>
        <dbReference type="Pfam" id="PF00144"/>
    </source>
</evidence>
<organism evidence="2 3">
    <name type="scientific">Sphingomonas jejuensis</name>
    <dbReference type="NCBI Taxonomy" id="904715"/>
    <lineage>
        <taxon>Bacteria</taxon>
        <taxon>Pseudomonadati</taxon>
        <taxon>Pseudomonadota</taxon>
        <taxon>Alphaproteobacteria</taxon>
        <taxon>Sphingomonadales</taxon>
        <taxon>Sphingomonadaceae</taxon>
        <taxon>Sphingomonas</taxon>
    </lineage>
</organism>
<gene>
    <name evidence="2" type="ORF">GGR88_001783</name>
</gene>
<dbReference type="Proteomes" id="UP000734218">
    <property type="component" value="Unassembled WGS sequence"/>
</dbReference>
<evidence type="ECO:0000313" key="3">
    <source>
        <dbReference type="Proteomes" id="UP000734218"/>
    </source>
</evidence>
<sequence>MKITSPATLGFDPDRLQRIDRFLQQRYIETGRLLGTQLLISRDGEPVHFASTGAMRQDGVPTRPDTIYRIASMTKPITSVAFMMQVEEGRVALDDRVDTVVPEFANVGVHAAGGSGGYVRTPPERPMLMIDLLRHTSGLTYGFQNRTVVDAAYREAGIEAFHGNHDLDSMAGILGQLPLEFSPGELWNYSMATDVLGLIVQRLDGAPLDQVLKRRLFDPLGMTDTGFVVPADKVDRLADCHAVVPGGVALYDEAVRSRWLRQPKLLSGGGGLVSTSADYHRFCRMMMDGGALDGARILSPKTIALMTANHLPGNSDLTSLSRSMFSEATNAGIGFGLGLAVTMDPARTMLAGSAGEYHWGGMFSTAFFIDPVERIITVFMAQLSPSSTYPVRRELRTMIYGALVDSRVRPGLVAQ</sequence>
<dbReference type="InterPro" id="IPR001466">
    <property type="entry name" value="Beta-lactam-related"/>
</dbReference>
<reference evidence="2 3" key="1">
    <citation type="submission" date="2020-03" db="EMBL/GenBank/DDBJ databases">
        <title>Genomic Encyclopedia of Type Strains, Phase IV (KMG-IV): sequencing the most valuable type-strain genomes for metagenomic binning, comparative biology and taxonomic classification.</title>
        <authorList>
            <person name="Goeker M."/>
        </authorList>
    </citation>
    <scope>NUCLEOTIDE SEQUENCE [LARGE SCALE GENOMIC DNA]</scope>
    <source>
        <strain evidence="2 3">DSM 27651</strain>
    </source>
</reference>
<dbReference type="InterPro" id="IPR050789">
    <property type="entry name" value="Diverse_Enzym_Activities"/>
</dbReference>
<name>A0ABX0XM47_9SPHN</name>
<dbReference type="EMBL" id="JAATJE010000001">
    <property type="protein sequence ID" value="NJC34309.1"/>
    <property type="molecule type" value="Genomic_DNA"/>
</dbReference>
<dbReference type="Gene3D" id="3.40.710.10">
    <property type="entry name" value="DD-peptidase/beta-lactamase superfamily"/>
    <property type="match status" value="1"/>
</dbReference>
<keyword evidence="3" id="KW-1185">Reference proteome</keyword>
<accession>A0ABX0XM47</accession>
<evidence type="ECO:0000313" key="2">
    <source>
        <dbReference type="EMBL" id="NJC34309.1"/>
    </source>
</evidence>
<dbReference type="SUPFAM" id="SSF56601">
    <property type="entry name" value="beta-lactamase/transpeptidase-like"/>
    <property type="match status" value="1"/>
</dbReference>
<dbReference type="InterPro" id="IPR012338">
    <property type="entry name" value="Beta-lactam/transpept-like"/>
</dbReference>
<dbReference type="RefSeq" id="WP_167954166.1">
    <property type="nucleotide sequence ID" value="NZ_JAATJE010000001.1"/>
</dbReference>
<dbReference type="PANTHER" id="PTHR43283:SF3">
    <property type="entry name" value="BETA-LACTAMASE FAMILY PROTEIN (AFU_ORTHOLOGUE AFUA_5G07500)"/>
    <property type="match status" value="1"/>
</dbReference>
<dbReference type="PANTHER" id="PTHR43283">
    <property type="entry name" value="BETA-LACTAMASE-RELATED"/>
    <property type="match status" value="1"/>
</dbReference>
<dbReference type="Pfam" id="PF00144">
    <property type="entry name" value="Beta-lactamase"/>
    <property type="match status" value="1"/>
</dbReference>